<evidence type="ECO:0000313" key="2">
    <source>
        <dbReference type="Proteomes" id="UP001516400"/>
    </source>
</evidence>
<keyword evidence="2" id="KW-1185">Reference proteome</keyword>
<name>A0ABD2NH36_9CUCU</name>
<evidence type="ECO:0000313" key="1">
    <source>
        <dbReference type="EMBL" id="KAL3278073.1"/>
    </source>
</evidence>
<reference evidence="1 2" key="1">
    <citation type="journal article" date="2021" name="BMC Biol.">
        <title>Horizontally acquired antibacterial genes associated with adaptive radiation of ladybird beetles.</title>
        <authorList>
            <person name="Li H.S."/>
            <person name="Tang X.F."/>
            <person name="Huang Y.H."/>
            <person name="Xu Z.Y."/>
            <person name="Chen M.L."/>
            <person name="Du X.Y."/>
            <person name="Qiu B.Y."/>
            <person name="Chen P.T."/>
            <person name="Zhang W."/>
            <person name="Slipinski A."/>
            <person name="Escalona H.E."/>
            <person name="Waterhouse R.M."/>
            <person name="Zwick A."/>
            <person name="Pang H."/>
        </authorList>
    </citation>
    <scope>NUCLEOTIDE SEQUENCE [LARGE SCALE GENOMIC DNA]</scope>
    <source>
        <strain evidence="1">SYSU2018</strain>
    </source>
</reference>
<accession>A0ABD2NH36</accession>
<sequence length="52" mass="5795">MRFVPKHNKRSSLESLTNPLLGPATPRFISRGNTFRVVTGDTVVLPCEVQNL</sequence>
<dbReference type="Proteomes" id="UP001516400">
    <property type="component" value="Unassembled WGS sequence"/>
</dbReference>
<gene>
    <name evidence="1" type="ORF">HHI36_013417</name>
</gene>
<dbReference type="EMBL" id="JABFTP020000103">
    <property type="protein sequence ID" value="KAL3278073.1"/>
    <property type="molecule type" value="Genomic_DNA"/>
</dbReference>
<organism evidence="1 2">
    <name type="scientific">Cryptolaemus montrouzieri</name>
    <dbReference type="NCBI Taxonomy" id="559131"/>
    <lineage>
        <taxon>Eukaryota</taxon>
        <taxon>Metazoa</taxon>
        <taxon>Ecdysozoa</taxon>
        <taxon>Arthropoda</taxon>
        <taxon>Hexapoda</taxon>
        <taxon>Insecta</taxon>
        <taxon>Pterygota</taxon>
        <taxon>Neoptera</taxon>
        <taxon>Endopterygota</taxon>
        <taxon>Coleoptera</taxon>
        <taxon>Polyphaga</taxon>
        <taxon>Cucujiformia</taxon>
        <taxon>Coccinelloidea</taxon>
        <taxon>Coccinellidae</taxon>
        <taxon>Scymninae</taxon>
        <taxon>Scymnini</taxon>
        <taxon>Cryptolaemus</taxon>
    </lineage>
</organism>
<dbReference type="AlphaFoldDB" id="A0ABD2NH36"/>
<proteinExistence type="predicted"/>
<feature type="non-terminal residue" evidence="1">
    <location>
        <position position="52"/>
    </location>
</feature>
<protein>
    <submittedName>
        <fullName evidence="1">Uncharacterized protein</fullName>
    </submittedName>
</protein>
<comment type="caution">
    <text evidence="1">The sequence shown here is derived from an EMBL/GenBank/DDBJ whole genome shotgun (WGS) entry which is preliminary data.</text>
</comment>